<keyword evidence="4 10" id="KW-0812">Transmembrane</keyword>
<feature type="signal peptide" evidence="11">
    <location>
        <begin position="1"/>
        <end position="27"/>
    </location>
</feature>
<dbReference type="PANTHER" id="PTHR43562:SF3">
    <property type="entry name" value="SODIUM ION_PROTON EXCHANGER (EUROFUNG)"/>
    <property type="match status" value="1"/>
</dbReference>
<organism evidence="13 14">
    <name type="scientific">Legionella tucsonensis</name>
    <dbReference type="NCBI Taxonomy" id="40335"/>
    <lineage>
        <taxon>Bacteria</taxon>
        <taxon>Pseudomonadati</taxon>
        <taxon>Pseudomonadota</taxon>
        <taxon>Gammaproteobacteria</taxon>
        <taxon>Legionellales</taxon>
        <taxon>Legionellaceae</taxon>
        <taxon>Legionella</taxon>
    </lineage>
</organism>
<keyword evidence="7" id="KW-0406">Ion transport</keyword>
<reference evidence="13 14" key="1">
    <citation type="submission" date="2015-11" db="EMBL/GenBank/DDBJ databases">
        <title>Genomic analysis of 38 Legionella species identifies large and diverse effector repertoires.</title>
        <authorList>
            <person name="Burstein D."/>
            <person name="Amaro F."/>
            <person name="Zusman T."/>
            <person name="Lifshitz Z."/>
            <person name="Cohen O."/>
            <person name="Gilbert J.A."/>
            <person name="Pupko T."/>
            <person name="Shuman H.A."/>
            <person name="Segal G."/>
        </authorList>
    </citation>
    <scope>NUCLEOTIDE SEQUENCE [LARGE SCALE GENOMIC DNA]</scope>
    <source>
        <strain evidence="13 14">ATCC 49180</strain>
    </source>
</reference>
<keyword evidence="3" id="KW-0050">Antiport</keyword>
<evidence type="ECO:0000256" key="11">
    <source>
        <dbReference type="SAM" id="SignalP"/>
    </source>
</evidence>
<evidence type="ECO:0000256" key="6">
    <source>
        <dbReference type="ARBA" id="ARBA00023053"/>
    </source>
</evidence>
<keyword evidence="2" id="KW-0813">Transport</keyword>
<evidence type="ECO:0000256" key="7">
    <source>
        <dbReference type="ARBA" id="ARBA00023065"/>
    </source>
</evidence>
<feature type="transmembrane region" description="Helical" evidence="10">
    <location>
        <begin position="66"/>
        <end position="85"/>
    </location>
</feature>
<evidence type="ECO:0000256" key="5">
    <source>
        <dbReference type="ARBA" id="ARBA00022989"/>
    </source>
</evidence>
<evidence type="ECO:0000313" key="14">
    <source>
        <dbReference type="Proteomes" id="UP000054693"/>
    </source>
</evidence>
<accession>A0A0W0ZUV9</accession>
<evidence type="ECO:0000256" key="4">
    <source>
        <dbReference type="ARBA" id="ARBA00022692"/>
    </source>
</evidence>
<keyword evidence="8 10" id="KW-0472">Membrane</keyword>
<dbReference type="Proteomes" id="UP000054693">
    <property type="component" value="Unassembled WGS sequence"/>
</dbReference>
<evidence type="ECO:0000256" key="1">
    <source>
        <dbReference type="ARBA" id="ARBA00004141"/>
    </source>
</evidence>
<dbReference type="Pfam" id="PF00999">
    <property type="entry name" value="Na_H_Exchanger"/>
    <property type="match status" value="1"/>
</dbReference>
<feature type="transmembrane region" description="Helical" evidence="10">
    <location>
        <begin position="179"/>
        <end position="200"/>
    </location>
</feature>
<sequence>MRGYKRVMQRLKWWLFIAGICPALAFASTQPDHTDPVAFVLLGVTTIFFFAIIGRYTARRIHQPSVLGELVIGILIGNLFYYYGFPLAILLREGSSIFDAVRQILEGVPLNQAVTSVIPNANYAQQVIGALSGPHGADFLKITYIVDTFSRYGVIFLLFMVGLESSVEEMKHTGRDSFFVALIGVVAPMLLGYGVAYVLIPNGSYQADLFIAATLSATSIGITARVLSEMKKLRTKEARTILGAAMLDDVLGLIILAVVSSLVISGAVDIMVVLRIIVSAILFFAGTLFLGPIVLRKAIHFFRFLEPWEAKLFISFLFIMTLSWLASVLQLATIIGAFTAGIILHDDYFDGLPLSQHENRSIYHLLSPLESILAPMFFVVIGIQVKLESFYHWNVILLASGLIIAAVIGKLLSGYGARTSNDRLLIGIGMLPRGEVGLVFASIGRTLGVMSDDLFAAIVLMVMVTTFIAPLLLKARYARKDRK</sequence>
<dbReference type="Gene3D" id="1.20.1530.20">
    <property type="match status" value="2"/>
</dbReference>
<keyword evidence="6" id="KW-0915">Sodium</keyword>
<feature type="transmembrane region" description="Helical" evidence="10">
    <location>
        <begin position="395"/>
        <end position="415"/>
    </location>
</feature>
<dbReference type="STRING" id="40335.Ltuc_0699"/>
<keyword evidence="5 10" id="KW-1133">Transmembrane helix</keyword>
<evidence type="ECO:0000259" key="12">
    <source>
        <dbReference type="Pfam" id="PF00999"/>
    </source>
</evidence>
<evidence type="ECO:0000256" key="9">
    <source>
        <dbReference type="ARBA" id="ARBA00023201"/>
    </source>
</evidence>
<evidence type="ECO:0000256" key="10">
    <source>
        <dbReference type="SAM" id="Phobius"/>
    </source>
</evidence>
<dbReference type="GO" id="GO:0006814">
    <property type="term" value="P:sodium ion transport"/>
    <property type="evidence" value="ECO:0007669"/>
    <property type="project" value="UniProtKB-KW"/>
</dbReference>
<dbReference type="GO" id="GO:0015297">
    <property type="term" value="F:antiporter activity"/>
    <property type="evidence" value="ECO:0007669"/>
    <property type="project" value="UniProtKB-KW"/>
</dbReference>
<dbReference type="AlphaFoldDB" id="A0A0W0ZUV9"/>
<keyword evidence="14" id="KW-1185">Reference proteome</keyword>
<proteinExistence type="predicted"/>
<dbReference type="InterPro" id="IPR038770">
    <property type="entry name" value="Na+/solute_symporter_sf"/>
</dbReference>
<feature type="transmembrane region" description="Helical" evidence="10">
    <location>
        <begin position="149"/>
        <end position="167"/>
    </location>
</feature>
<evidence type="ECO:0000256" key="3">
    <source>
        <dbReference type="ARBA" id="ARBA00022449"/>
    </source>
</evidence>
<feature type="transmembrane region" description="Helical" evidence="10">
    <location>
        <begin position="362"/>
        <end position="383"/>
    </location>
</feature>
<dbReference type="GO" id="GO:1902600">
    <property type="term" value="P:proton transmembrane transport"/>
    <property type="evidence" value="ECO:0007669"/>
    <property type="project" value="InterPro"/>
</dbReference>
<feature type="domain" description="Cation/H+ exchanger transmembrane" evidence="12">
    <location>
        <begin position="125"/>
        <end position="474"/>
    </location>
</feature>
<dbReference type="PATRIC" id="fig|40335.7.peg.735"/>
<keyword evidence="9" id="KW-0739">Sodium transport</keyword>
<feature type="transmembrane region" description="Helical" evidence="10">
    <location>
        <begin position="206"/>
        <end position="228"/>
    </location>
</feature>
<dbReference type="GO" id="GO:0016020">
    <property type="term" value="C:membrane"/>
    <property type="evidence" value="ECO:0007669"/>
    <property type="project" value="UniProtKB-SubCell"/>
</dbReference>
<comment type="subcellular location">
    <subcellularLocation>
        <location evidence="1">Membrane</location>
        <topology evidence="1">Multi-pass membrane protein</topology>
    </subcellularLocation>
</comment>
<feature type="transmembrane region" description="Helical" evidence="10">
    <location>
        <begin position="454"/>
        <end position="473"/>
    </location>
</feature>
<feature type="chain" id="PRO_5006919116" evidence="11">
    <location>
        <begin position="28"/>
        <end position="483"/>
    </location>
</feature>
<evidence type="ECO:0000313" key="13">
    <source>
        <dbReference type="EMBL" id="KTD72852.1"/>
    </source>
</evidence>
<dbReference type="EMBL" id="LNZA01000001">
    <property type="protein sequence ID" value="KTD72852.1"/>
    <property type="molecule type" value="Genomic_DNA"/>
</dbReference>
<dbReference type="InterPro" id="IPR006153">
    <property type="entry name" value="Cation/H_exchanger_TM"/>
</dbReference>
<name>A0A0W0ZUV9_9GAMM</name>
<feature type="transmembrane region" description="Helical" evidence="10">
    <location>
        <begin position="37"/>
        <end position="54"/>
    </location>
</feature>
<gene>
    <name evidence="13" type="ORF">Ltuc_0699</name>
</gene>
<feature type="transmembrane region" description="Helical" evidence="10">
    <location>
        <begin position="270"/>
        <end position="295"/>
    </location>
</feature>
<feature type="transmembrane region" description="Helical" evidence="10">
    <location>
        <begin position="316"/>
        <end position="342"/>
    </location>
</feature>
<dbReference type="PANTHER" id="PTHR43562">
    <property type="entry name" value="NAPA-TYPE SODIUM/HYDROGEN ANTIPORTER"/>
    <property type="match status" value="1"/>
</dbReference>
<evidence type="ECO:0000256" key="8">
    <source>
        <dbReference type="ARBA" id="ARBA00023136"/>
    </source>
</evidence>
<keyword evidence="11" id="KW-0732">Signal</keyword>
<protein>
    <submittedName>
        <fullName evidence="13">Na(+)/H(+) antiporter</fullName>
    </submittedName>
</protein>
<comment type="caution">
    <text evidence="13">The sequence shown here is derived from an EMBL/GenBank/DDBJ whole genome shotgun (WGS) entry which is preliminary data.</text>
</comment>
<evidence type="ECO:0000256" key="2">
    <source>
        <dbReference type="ARBA" id="ARBA00022448"/>
    </source>
</evidence>
<feature type="transmembrane region" description="Helical" evidence="10">
    <location>
        <begin position="240"/>
        <end position="264"/>
    </location>
</feature>